<proteinExistence type="predicted"/>
<dbReference type="Pfam" id="PF14759">
    <property type="entry name" value="Reductase_C"/>
    <property type="match status" value="1"/>
</dbReference>
<evidence type="ECO:0000313" key="8">
    <source>
        <dbReference type="Proteomes" id="UP000245711"/>
    </source>
</evidence>
<dbReference type="InterPro" id="IPR036188">
    <property type="entry name" value="FAD/NAD-bd_sf"/>
</dbReference>
<evidence type="ECO:0000313" key="7">
    <source>
        <dbReference type="EMBL" id="AWK73958.1"/>
    </source>
</evidence>
<dbReference type="PRINTS" id="PR00368">
    <property type="entry name" value="FADPNR"/>
</dbReference>
<feature type="domain" description="FAD/NAD(P)-binding" evidence="5">
    <location>
        <begin position="5"/>
        <end position="302"/>
    </location>
</feature>
<comment type="cofactor">
    <cofactor evidence="1">
        <name>FAD</name>
        <dbReference type="ChEBI" id="CHEBI:57692"/>
    </cofactor>
</comment>
<dbReference type="PANTHER" id="PTHR43557:SF2">
    <property type="entry name" value="RIESKE DOMAIN-CONTAINING PROTEIN-RELATED"/>
    <property type="match status" value="1"/>
</dbReference>
<name>A0A2S2BZN2_9NOCA</name>
<dbReference type="PRINTS" id="PR00411">
    <property type="entry name" value="PNDRDTASEI"/>
</dbReference>
<accession>A0A2S2BZN2</accession>
<dbReference type="Gene3D" id="3.50.50.60">
    <property type="entry name" value="FAD/NAD(P)-binding domain"/>
    <property type="match status" value="2"/>
</dbReference>
<dbReference type="KEGG" id="roz:CBI38_22740"/>
<keyword evidence="3" id="KW-0274">FAD</keyword>
<dbReference type="GO" id="GO:0016651">
    <property type="term" value="F:oxidoreductase activity, acting on NAD(P)H"/>
    <property type="evidence" value="ECO:0007669"/>
    <property type="project" value="TreeGrafter"/>
</dbReference>
<dbReference type="Gene3D" id="3.30.390.30">
    <property type="match status" value="1"/>
</dbReference>
<evidence type="ECO:0000259" key="6">
    <source>
        <dbReference type="Pfam" id="PF14759"/>
    </source>
</evidence>
<feature type="domain" description="Reductase C-terminal" evidence="6">
    <location>
        <begin position="322"/>
        <end position="405"/>
    </location>
</feature>
<dbReference type="InterPro" id="IPR023753">
    <property type="entry name" value="FAD/NAD-binding_dom"/>
</dbReference>
<dbReference type="RefSeq" id="WP_162603272.1">
    <property type="nucleotide sequence ID" value="NZ_CP021354.1"/>
</dbReference>
<evidence type="ECO:0008006" key="9">
    <source>
        <dbReference type="Google" id="ProtNLM"/>
    </source>
</evidence>
<gene>
    <name evidence="7" type="ORF">CBI38_22740</name>
</gene>
<reference evidence="7 8" key="1">
    <citation type="submission" date="2017-05" db="EMBL/GenBank/DDBJ databases">
        <title>Isolation of Rhodococcus sp. S2-17 biodegrading of BP-3.</title>
        <authorList>
            <person name="Lee Y."/>
            <person name="Kim K.H."/>
            <person name="Chun B.H."/>
            <person name="Jung H.S."/>
            <person name="Jeon C.O."/>
        </authorList>
    </citation>
    <scope>NUCLEOTIDE SEQUENCE [LARGE SCALE GENOMIC DNA]</scope>
    <source>
        <strain evidence="7 8">S2-17</strain>
    </source>
</reference>
<dbReference type="AlphaFoldDB" id="A0A2S2BZN2"/>
<keyword evidence="2" id="KW-0285">Flavoprotein</keyword>
<dbReference type="SUPFAM" id="SSF55424">
    <property type="entry name" value="FAD/NAD-linked reductases, dimerisation (C-terminal) domain"/>
    <property type="match status" value="1"/>
</dbReference>
<evidence type="ECO:0000256" key="3">
    <source>
        <dbReference type="ARBA" id="ARBA00022827"/>
    </source>
</evidence>
<sequence>MSSGVVIVGAGQAGITAAFTLRDRGYGGLITVLGAEDELPYERPPLSKNYLYADPSASLDLAFRPEQYYIDRGITLRLGCTVTAIDRAGRQLSLDDGSAMPYTDLILATGTSPIVPPIPGADLGGVHVLRSLADARALRQELRGARHLTSIGGGFIGLELASAASRLGLESCVLDIADRVLQRAVSTTTSDYLTATHRQRGTRVQLSTGLAEMVGDDRVRAVVTTNGESIRTDLVVIAVGVRPNTRLAQEAGLEVANGIVVDEHLRTPDPAIFAIGDCANFPDGFSGLRIRLESVQAATDHARLVAAQITGDDPGRYRSVPWFWSHQSTTKLQIAGYTSCSDKDIIRGDLESGRFSIFRYDQGQLRAVESINRPADHVNARRLLAAEVSLTPDDIASAADLRSLLPVATRV</sequence>
<dbReference type="Pfam" id="PF07992">
    <property type="entry name" value="Pyr_redox_2"/>
    <property type="match status" value="1"/>
</dbReference>
<protein>
    <recommendedName>
        <fullName evidence="9">Ferredoxin reductase</fullName>
    </recommendedName>
</protein>
<dbReference type="EMBL" id="CP021354">
    <property type="protein sequence ID" value="AWK73958.1"/>
    <property type="molecule type" value="Genomic_DNA"/>
</dbReference>
<dbReference type="Proteomes" id="UP000245711">
    <property type="component" value="Chromosome"/>
</dbReference>
<organism evidence="7 8">
    <name type="scientific">Rhodococcus oxybenzonivorans</name>
    <dbReference type="NCBI Taxonomy" id="1990687"/>
    <lineage>
        <taxon>Bacteria</taxon>
        <taxon>Bacillati</taxon>
        <taxon>Actinomycetota</taxon>
        <taxon>Actinomycetes</taxon>
        <taxon>Mycobacteriales</taxon>
        <taxon>Nocardiaceae</taxon>
        <taxon>Rhodococcus</taxon>
    </lineage>
</organism>
<dbReference type="InterPro" id="IPR028202">
    <property type="entry name" value="Reductase_C"/>
</dbReference>
<evidence type="ECO:0000259" key="5">
    <source>
        <dbReference type="Pfam" id="PF07992"/>
    </source>
</evidence>
<evidence type="ECO:0000256" key="2">
    <source>
        <dbReference type="ARBA" id="ARBA00022630"/>
    </source>
</evidence>
<evidence type="ECO:0000256" key="4">
    <source>
        <dbReference type="ARBA" id="ARBA00023002"/>
    </source>
</evidence>
<dbReference type="InterPro" id="IPR050446">
    <property type="entry name" value="FAD-oxidoreductase/Apoptosis"/>
</dbReference>
<evidence type="ECO:0000256" key="1">
    <source>
        <dbReference type="ARBA" id="ARBA00001974"/>
    </source>
</evidence>
<keyword evidence="8" id="KW-1185">Reference proteome</keyword>
<dbReference type="GO" id="GO:0005737">
    <property type="term" value="C:cytoplasm"/>
    <property type="evidence" value="ECO:0007669"/>
    <property type="project" value="TreeGrafter"/>
</dbReference>
<dbReference type="PANTHER" id="PTHR43557">
    <property type="entry name" value="APOPTOSIS-INDUCING FACTOR 1"/>
    <property type="match status" value="1"/>
</dbReference>
<keyword evidence="4" id="KW-0560">Oxidoreductase</keyword>
<dbReference type="SUPFAM" id="SSF51905">
    <property type="entry name" value="FAD/NAD(P)-binding domain"/>
    <property type="match status" value="1"/>
</dbReference>
<dbReference type="InterPro" id="IPR016156">
    <property type="entry name" value="FAD/NAD-linked_Rdtase_dimer_sf"/>
</dbReference>